<reference evidence="12" key="3">
    <citation type="submission" date="2025-09" db="UniProtKB">
        <authorList>
            <consortium name="Ensembl"/>
        </authorList>
    </citation>
    <scope>IDENTIFICATION</scope>
</reference>
<gene>
    <name evidence="12" type="primary">LOC114588071</name>
</gene>
<evidence type="ECO:0000313" key="12">
    <source>
        <dbReference type="Ensembl" id="ENSPMRP00000034148.1"/>
    </source>
</evidence>
<dbReference type="InterPro" id="IPR000725">
    <property type="entry name" value="Olfact_rcpt"/>
</dbReference>
<evidence type="ECO:0000313" key="13">
    <source>
        <dbReference type="Proteomes" id="UP000472272"/>
    </source>
</evidence>
<evidence type="ECO:0000256" key="5">
    <source>
        <dbReference type="ARBA" id="ARBA00022725"/>
    </source>
</evidence>
<dbReference type="GeneID" id="114588071"/>
<evidence type="ECO:0000256" key="2">
    <source>
        <dbReference type="ARBA" id="ARBA00022475"/>
    </source>
</evidence>
<evidence type="ECO:0000256" key="9">
    <source>
        <dbReference type="RuleBase" id="RU000688"/>
    </source>
</evidence>
<dbReference type="GO" id="GO:0005886">
    <property type="term" value="C:plasma membrane"/>
    <property type="evidence" value="ECO:0007669"/>
    <property type="project" value="UniProtKB-SubCell"/>
</dbReference>
<evidence type="ECO:0000256" key="1">
    <source>
        <dbReference type="ARBA" id="ARBA00004651"/>
    </source>
</evidence>
<keyword evidence="9" id="KW-0297">G-protein coupled receptor</keyword>
<dbReference type="PROSITE" id="PS00237">
    <property type="entry name" value="G_PROTEIN_RECEP_F1_1"/>
    <property type="match status" value="2"/>
</dbReference>
<feature type="transmembrane region" description="Helical" evidence="10">
    <location>
        <begin position="102"/>
        <end position="123"/>
    </location>
</feature>
<keyword evidence="5 10" id="KW-0552">Olfaction</keyword>
<dbReference type="FunFam" id="1.20.1070.10:FF:000001">
    <property type="entry name" value="Olfactory receptor"/>
    <property type="match status" value="1"/>
</dbReference>
<keyword evidence="2 10" id="KW-1003">Cell membrane</keyword>
<dbReference type="PRINTS" id="PR00245">
    <property type="entry name" value="OLFACTORYR"/>
</dbReference>
<evidence type="ECO:0000256" key="10">
    <source>
        <dbReference type="RuleBase" id="RU363047"/>
    </source>
</evidence>
<evidence type="ECO:0000256" key="4">
    <source>
        <dbReference type="ARBA" id="ARBA00022692"/>
    </source>
</evidence>
<keyword evidence="4 9" id="KW-0812">Transmembrane</keyword>
<evidence type="ECO:0000256" key="6">
    <source>
        <dbReference type="ARBA" id="ARBA00022989"/>
    </source>
</evidence>
<dbReference type="SUPFAM" id="SSF81321">
    <property type="entry name" value="Family A G protein-coupled receptor-like"/>
    <property type="match status" value="1"/>
</dbReference>
<feature type="domain" description="G-protein coupled receptors family 1 profile" evidence="11">
    <location>
        <begin position="41"/>
        <end position="290"/>
    </location>
</feature>
<keyword evidence="3 10" id="KW-0716">Sensory transduction</keyword>
<sequence length="314" mass="35388">MGRENHTMVTEFILAGFSSFPELQIPLFLVFSLIYLITLMANIIIITTICLNRSLHIPMYFFLSILSFSEICYSLVIIPNMLANLLREKKTISFIGCATQMYIFLGFAFTNCFLLAVMGYDRYVSICKPLRYQILMNQRLCTKLVACSATTGFLFSTSETIIIFTLPFCGPNEVKHFFCEIEPLLELACSRNYIGEMVIFIICVLVIICAFLFILLSYILIANTVLKIPTTAGKRKAFSTCASHLIVVVVHFGCAGIIHFGPENSYTLDETIFISVSYTMVTPLLNPLVYSLRNKDVQIALKKSLGKSSCTQRM</sequence>
<dbReference type="InterPro" id="IPR000276">
    <property type="entry name" value="GPCR_Rhodpsn"/>
</dbReference>
<dbReference type="GO" id="GO:0004930">
    <property type="term" value="F:G protein-coupled receptor activity"/>
    <property type="evidence" value="ECO:0007669"/>
    <property type="project" value="UniProtKB-KW"/>
</dbReference>
<keyword evidence="6 10" id="KW-1133">Transmembrane helix</keyword>
<dbReference type="GeneTree" id="ENSGT01140000282520"/>
<dbReference type="KEGG" id="pmua:114588071"/>
<feature type="transmembrane region" description="Helical" evidence="10">
    <location>
        <begin position="60"/>
        <end position="82"/>
    </location>
</feature>
<accession>A0A670K9D9</accession>
<dbReference type="Gene3D" id="1.20.1070.10">
    <property type="entry name" value="Rhodopsin 7-helix transmembrane proteins"/>
    <property type="match status" value="1"/>
</dbReference>
<dbReference type="PANTHER" id="PTHR26453">
    <property type="entry name" value="OLFACTORY RECEPTOR"/>
    <property type="match status" value="1"/>
</dbReference>
<keyword evidence="8 9" id="KW-0807">Transducer</keyword>
<feature type="transmembrane region" description="Helical" evidence="10">
    <location>
        <begin position="197"/>
        <end position="221"/>
    </location>
</feature>
<proteinExistence type="inferred from homology"/>
<dbReference type="RefSeq" id="XP_028568833.1">
    <property type="nucleotide sequence ID" value="XM_028713000.1"/>
</dbReference>
<protein>
    <recommendedName>
        <fullName evidence="10">Olfactory receptor</fullName>
    </recommendedName>
</protein>
<dbReference type="Proteomes" id="UP000472272">
    <property type="component" value="Chromosome 17"/>
</dbReference>
<keyword evidence="7 10" id="KW-0472">Membrane</keyword>
<dbReference type="Pfam" id="PF13853">
    <property type="entry name" value="7tm_4"/>
    <property type="match status" value="1"/>
</dbReference>
<dbReference type="OMA" id="WMFICIS"/>
<feature type="transmembrane region" description="Helical" evidence="10">
    <location>
        <begin position="27"/>
        <end position="51"/>
    </location>
</feature>
<reference evidence="12" key="2">
    <citation type="submission" date="2025-08" db="UniProtKB">
        <authorList>
            <consortium name="Ensembl"/>
        </authorList>
    </citation>
    <scope>IDENTIFICATION</scope>
</reference>
<comment type="subcellular location">
    <subcellularLocation>
        <location evidence="1 10">Cell membrane</location>
        <topology evidence="1 10">Multi-pass membrane protein</topology>
    </subcellularLocation>
</comment>
<dbReference type="CDD" id="cd15225">
    <property type="entry name" value="7tmA_OR10A-like"/>
    <property type="match status" value="1"/>
</dbReference>
<evidence type="ECO:0000256" key="8">
    <source>
        <dbReference type="ARBA" id="ARBA00023224"/>
    </source>
</evidence>
<feature type="transmembrane region" description="Helical" evidence="10">
    <location>
        <begin position="272"/>
        <end position="292"/>
    </location>
</feature>
<dbReference type="OrthoDB" id="9975554at2759"/>
<reference evidence="12 13" key="1">
    <citation type="journal article" date="2019" name="Proc. Natl. Acad. Sci. U.S.A.">
        <title>Regulatory changes in pterin and carotenoid genes underlie balanced color polymorphisms in the wall lizard.</title>
        <authorList>
            <person name="Andrade P."/>
            <person name="Pinho C."/>
            <person name="Perez I de Lanuza G."/>
            <person name="Afonso S."/>
            <person name="Brejcha J."/>
            <person name="Rubin C.J."/>
            <person name="Wallerman O."/>
            <person name="Pereira P."/>
            <person name="Sabatino S.J."/>
            <person name="Bellati A."/>
            <person name="Pellitteri-Rosa D."/>
            <person name="Bosakova Z."/>
            <person name="Bunikis I."/>
            <person name="Carretero M.A."/>
            <person name="Feiner N."/>
            <person name="Marsik P."/>
            <person name="Pauperio F."/>
            <person name="Salvi D."/>
            <person name="Soler L."/>
            <person name="While G.M."/>
            <person name="Uller T."/>
            <person name="Font E."/>
            <person name="Andersson L."/>
            <person name="Carneiro M."/>
        </authorList>
    </citation>
    <scope>NUCLEOTIDE SEQUENCE</scope>
</reference>
<comment type="similarity">
    <text evidence="9">Belongs to the G-protein coupled receptor 1 family.</text>
</comment>
<evidence type="ECO:0000256" key="7">
    <source>
        <dbReference type="ARBA" id="ARBA00023136"/>
    </source>
</evidence>
<evidence type="ECO:0000259" key="11">
    <source>
        <dbReference type="PROSITE" id="PS50262"/>
    </source>
</evidence>
<dbReference type="AlphaFoldDB" id="A0A670K9D9"/>
<dbReference type="PRINTS" id="PR00237">
    <property type="entry name" value="GPCRRHODOPSN"/>
</dbReference>
<feature type="transmembrane region" description="Helical" evidence="10">
    <location>
        <begin position="144"/>
        <end position="168"/>
    </location>
</feature>
<organism evidence="12 13">
    <name type="scientific">Podarcis muralis</name>
    <name type="common">Wall lizard</name>
    <name type="synonym">Lacerta muralis</name>
    <dbReference type="NCBI Taxonomy" id="64176"/>
    <lineage>
        <taxon>Eukaryota</taxon>
        <taxon>Metazoa</taxon>
        <taxon>Chordata</taxon>
        <taxon>Craniata</taxon>
        <taxon>Vertebrata</taxon>
        <taxon>Euteleostomi</taxon>
        <taxon>Lepidosauria</taxon>
        <taxon>Squamata</taxon>
        <taxon>Bifurcata</taxon>
        <taxon>Unidentata</taxon>
        <taxon>Episquamata</taxon>
        <taxon>Laterata</taxon>
        <taxon>Lacertibaenia</taxon>
        <taxon>Lacertidae</taxon>
        <taxon>Podarcis</taxon>
    </lineage>
</organism>
<keyword evidence="13" id="KW-1185">Reference proteome</keyword>
<dbReference type="GO" id="GO:0004984">
    <property type="term" value="F:olfactory receptor activity"/>
    <property type="evidence" value="ECO:0007669"/>
    <property type="project" value="InterPro"/>
</dbReference>
<evidence type="ECO:0000256" key="3">
    <source>
        <dbReference type="ARBA" id="ARBA00022606"/>
    </source>
</evidence>
<dbReference type="PROSITE" id="PS50262">
    <property type="entry name" value="G_PROTEIN_RECEP_F1_2"/>
    <property type="match status" value="1"/>
</dbReference>
<name>A0A670K9D9_PODMU</name>
<keyword evidence="9" id="KW-0675">Receptor</keyword>
<dbReference type="Ensembl" id="ENSPMRT00000036215.1">
    <property type="protein sequence ID" value="ENSPMRP00000034148.1"/>
    <property type="gene ID" value="ENSPMRG00000022151.1"/>
</dbReference>
<feature type="transmembrane region" description="Helical" evidence="10">
    <location>
        <begin position="242"/>
        <end position="260"/>
    </location>
</feature>
<dbReference type="InterPro" id="IPR017452">
    <property type="entry name" value="GPCR_Rhodpsn_7TM"/>
</dbReference>